<evidence type="ECO:0000256" key="2">
    <source>
        <dbReference type="SAM" id="SignalP"/>
    </source>
</evidence>
<gene>
    <name evidence="3" type="ORF">DS421_19g658400</name>
</gene>
<organism evidence="3 4">
    <name type="scientific">Arachis hypogaea</name>
    <name type="common">Peanut</name>
    <dbReference type="NCBI Taxonomy" id="3818"/>
    <lineage>
        <taxon>Eukaryota</taxon>
        <taxon>Viridiplantae</taxon>
        <taxon>Streptophyta</taxon>
        <taxon>Embryophyta</taxon>
        <taxon>Tracheophyta</taxon>
        <taxon>Spermatophyta</taxon>
        <taxon>Magnoliopsida</taxon>
        <taxon>eudicotyledons</taxon>
        <taxon>Gunneridae</taxon>
        <taxon>Pentapetalae</taxon>
        <taxon>rosids</taxon>
        <taxon>fabids</taxon>
        <taxon>Fabales</taxon>
        <taxon>Fabaceae</taxon>
        <taxon>Papilionoideae</taxon>
        <taxon>50 kb inversion clade</taxon>
        <taxon>dalbergioids sensu lato</taxon>
        <taxon>Dalbergieae</taxon>
        <taxon>Pterocarpus clade</taxon>
        <taxon>Arachis</taxon>
    </lineage>
</organism>
<dbReference type="PANTHER" id="PTHR31968:SF4">
    <property type="entry name" value="SERINE_ARGININE-RELATED PROTEIN 53"/>
    <property type="match status" value="1"/>
</dbReference>
<dbReference type="PANTHER" id="PTHR31968">
    <property type="entry name" value="SERINE/ARGININE-RELATED PROTEIN 53"/>
    <property type="match status" value="1"/>
</dbReference>
<reference evidence="3 4" key="1">
    <citation type="submission" date="2020-01" db="EMBL/GenBank/DDBJ databases">
        <title>Genome sequence of Arachis hypogaea, cultivar Shitouqi.</title>
        <authorList>
            <person name="Zhuang W."/>
            <person name="Chen H."/>
            <person name="Varshney R."/>
            <person name="Wang D."/>
            <person name="Ming R."/>
        </authorList>
    </citation>
    <scope>NUCLEOTIDE SEQUENCE [LARGE SCALE GENOMIC DNA]</scope>
    <source>
        <tissue evidence="3">Young leaf</tissue>
    </source>
</reference>
<feature type="chain" id="PRO_5025618970" evidence="2">
    <location>
        <begin position="17"/>
        <end position="101"/>
    </location>
</feature>
<keyword evidence="2" id="KW-0732">Signal</keyword>
<name>A0A6B9V9C2_ARAHY</name>
<dbReference type="GO" id="GO:0000380">
    <property type="term" value="P:alternative mRNA splicing, via spliceosome"/>
    <property type="evidence" value="ECO:0007669"/>
    <property type="project" value="InterPro"/>
</dbReference>
<feature type="compositionally biased region" description="Basic and acidic residues" evidence="1">
    <location>
        <begin position="77"/>
        <end position="90"/>
    </location>
</feature>
<dbReference type="EMBL" id="CP031001">
    <property type="protein sequence ID" value="QHN78080.1"/>
    <property type="molecule type" value="Genomic_DNA"/>
</dbReference>
<evidence type="ECO:0000313" key="3">
    <source>
        <dbReference type="EMBL" id="QHN78080.1"/>
    </source>
</evidence>
<dbReference type="AlphaFoldDB" id="A0A6B9V9C2"/>
<evidence type="ECO:0000313" key="4">
    <source>
        <dbReference type="Proteomes" id="UP000464620"/>
    </source>
</evidence>
<dbReference type="GO" id="GO:0005634">
    <property type="term" value="C:nucleus"/>
    <property type="evidence" value="ECO:0007669"/>
    <property type="project" value="TreeGrafter"/>
</dbReference>
<feature type="region of interest" description="Disordered" evidence="1">
    <location>
        <begin position="63"/>
        <end position="101"/>
    </location>
</feature>
<protein>
    <submittedName>
        <fullName evidence="3">Uncharacterized protein</fullName>
    </submittedName>
</protein>
<feature type="signal peptide" evidence="2">
    <location>
        <begin position="1"/>
        <end position="16"/>
    </location>
</feature>
<sequence length="101" mass="11168">MLSTIVVCLLIPPILTDFNCSLLSHVAEDDAYLVKKIGQSFQYSKIEARREEQIQAAHDEAMFGASALPPPTSTDSEPERENEKKVDKKAVVTSLLSETEC</sequence>
<dbReference type="InterPro" id="IPR034604">
    <property type="entry name" value="SRRP53"/>
</dbReference>
<accession>A0A6B9V9C2</accession>
<proteinExistence type="predicted"/>
<dbReference type="Proteomes" id="UP000464620">
    <property type="component" value="Chromosome B09"/>
</dbReference>
<dbReference type="GO" id="GO:0005737">
    <property type="term" value="C:cytoplasm"/>
    <property type="evidence" value="ECO:0007669"/>
    <property type="project" value="TreeGrafter"/>
</dbReference>
<evidence type="ECO:0000256" key="1">
    <source>
        <dbReference type="SAM" id="MobiDB-lite"/>
    </source>
</evidence>